<proteinExistence type="predicted"/>
<evidence type="ECO:0000313" key="2">
    <source>
        <dbReference type="EMBL" id="KAG1780665.1"/>
    </source>
</evidence>
<evidence type="ECO:0000313" key="3">
    <source>
        <dbReference type="Proteomes" id="UP000714275"/>
    </source>
</evidence>
<evidence type="ECO:0000256" key="1">
    <source>
        <dbReference type="SAM" id="MobiDB-lite"/>
    </source>
</evidence>
<feature type="region of interest" description="Disordered" evidence="1">
    <location>
        <begin position="385"/>
        <end position="418"/>
    </location>
</feature>
<dbReference type="AlphaFoldDB" id="A0A9P7A2P2"/>
<dbReference type="EMBL" id="JABBWD010000008">
    <property type="protein sequence ID" value="KAG1780665.1"/>
    <property type="molecule type" value="Genomic_DNA"/>
</dbReference>
<organism evidence="2 3">
    <name type="scientific">Suillus placidus</name>
    <dbReference type="NCBI Taxonomy" id="48579"/>
    <lineage>
        <taxon>Eukaryota</taxon>
        <taxon>Fungi</taxon>
        <taxon>Dikarya</taxon>
        <taxon>Basidiomycota</taxon>
        <taxon>Agaricomycotina</taxon>
        <taxon>Agaricomycetes</taxon>
        <taxon>Agaricomycetidae</taxon>
        <taxon>Boletales</taxon>
        <taxon>Suillineae</taxon>
        <taxon>Suillaceae</taxon>
        <taxon>Suillus</taxon>
    </lineage>
</organism>
<dbReference type="Proteomes" id="UP000714275">
    <property type="component" value="Unassembled WGS sequence"/>
</dbReference>
<protein>
    <submittedName>
        <fullName evidence="2">Uncharacterized protein</fullName>
    </submittedName>
</protein>
<gene>
    <name evidence="2" type="ORF">EV702DRAFT_1194140</name>
</gene>
<accession>A0A9P7A2P2</accession>
<reference evidence="2" key="1">
    <citation type="journal article" date="2020" name="New Phytol.">
        <title>Comparative genomics reveals dynamic genome evolution in host specialist ectomycorrhizal fungi.</title>
        <authorList>
            <person name="Lofgren L.A."/>
            <person name="Nguyen N.H."/>
            <person name="Vilgalys R."/>
            <person name="Ruytinx J."/>
            <person name="Liao H.L."/>
            <person name="Branco S."/>
            <person name="Kuo A."/>
            <person name="LaButti K."/>
            <person name="Lipzen A."/>
            <person name="Andreopoulos W."/>
            <person name="Pangilinan J."/>
            <person name="Riley R."/>
            <person name="Hundley H."/>
            <person name="Na H."/>
            <person name="Barry K."/>
            <person name="Grigoriev I.V."/>
            <person name="Stajich J.E."/>
            <person name="Kennedy P.G."/>
        </authorList>
    </citation>
    <scope>NUCLEOTIDE SEQUENCE</scope>
    <source>
        <strain evidence="2">DOB743</strain>
    </source>
</reference>
<keyword evidence="3" id="KW-1185">Reference proteome</keyword>
<sequence>MQLAPGQIAEEWFQDVTPTRTITFAGLKAAFRKRWPPPKWPKYTRAQQKERIMVELLEENDIGLWAAGNYGHAVWATKVSRLAMGMGDIEGHLIEYVIEGIPNLLKDHLKCDYNSWDEFVEDVQSVPSVKIKRGREDLDKERARDVDIARLKAQSTPSMASLQHQFSQMSASAQRPNTYQMPPRMPALPNLPIMPVNSAGNMYPFPVTPTPAINNLISAAPTRGGFSARGTPFARAQLTRVQILEKLSLMPQRANTEMGVRQYEADVELWHRTHGTEGFPTIERPYPLRPGTGILGLGECYNCGMVTEPPHVGAQCIAQEPLRPQEARWQQQVAGLLRRTVSPMNRPNYSITPVQYVMPTPHPYYGPYGTAMPTSVYTVAQHEEQGGWDGQDTWGAQESGNDWMSENYLGPLPTTDQQ</sequence>
<name>A0A9P7A2P2_9AGAM</name>
<dbReference type="OrthoDB" id="2678560at2759"/>
<comment type="caution">
    <text evidence="2">The sequence shown here is derived from an EMBL/GenBank/DDBJ whole genome shotgun (WGS) entry which is preliminary data.</text>
</comment>
<feature type="compositionally biased region" description="Polar residues" evidence="1">
    <location>
        <begin position="394"/>
        <end position="404"/>
    </location>
</feature>